<reference evidence="2" key="1">
    <citation type="submission" date="2019-10" db="EMBL/GenBank/DDBJ databases">
        <authorList>
            <person name="Paulsen S."/>
        </authorList>
    </citation>
    <scope>NUCLEOTIDE SEQUENCE</scope>
    <source>
        <strain evidence="2">LMG 19692</strain>
    </source>
</reference>
<proteinExistence type="predicted"/>
<dbReference type="Proteomes" id="UP001304419">
    <property type="component" value="Chromosome 1"/>
</dbReference>
<dbReference type="EMBL" id="CP137578">
    <property type="protein sequence ID" value="WOX27122.1"/>
    <property type="molecule type" value="Genomic_DNA"/>
</dbReference>
<gene>
    <name evidence="2" type="ORF">F9Y85_02965</name>
    <name evidence="3" type="ORF">R5H13_10595</name>
</gene>
<evidence type="ECO:0000313" key="4">
    <source>
        <dbReference type="Proteomes" id="UP000646877"/>
    </source>
</evidence>
<dbReference type="AlphaFoldDB" id="A0A8I2H1X8"/>
<feature type="signal peptide" evidence="1">
    <location>
        <begin position="1"/>
        <end position="23"/>
    </location>
</feature>
<reference evidence="3 5" key="2">
    <citation type="submission" date="2023-10" db="EMBL/GenBank/DDBJ databases">
        <title>To unveil natural product biosynthetic capacity in Pseudoalteromonas.</title>
        <authorList>
            <person name="Wang J."/>
        </authorList>
    </citation>
    <scope>NUCLEOTIDE SEQUENCE [LARGE SCALE GENOMIC DNA]</scope>
    <source>
        <strain evidence="3 5">DSM 15914</strain>
    </source>
</reference>
<name>A0A8I2H1X8_9GAMM</name>
<dbReference type="Proteomes" id="UP000646877">
    <property type="component" value="Unassembled WGS sequence"/>
</dbReference>
<keyword evidence="1" id="KW-0732">Signal</keyword>
<organism evidence="2 4">
    <name type="scientific">Pseudoalteromonas maricaloris</name>
    <dbReference type="NCBI Taxonomy" id="184924"/>
    <lineage>
        <taxon>Bacteria</taxon>
        <taxon>Pseudomonadati</taxon>
        <taxon>Pseudomonadota</taxon>
        <taxon>Gammaproteobacteria</taxon>
        <taxon>Alteromonadales</taxon>
        <taxon>Pseudoalteromonadaceae</taxon>
        <taxon>Pseudoalteromonas</taxon>
    </lineage>
</organism>
<keyword evidence="5" id="KW-1185">Reference proteome</keyword>
<evidence type="ECO:0000256" key="1">
    <source>
        <dbReference type="SAM" id="SignalP"/>
    </source>
</evidence>
<accession>A0A8I2H1X8</accession>
<evidence type="ECO:0000313" key="3">
    <source>
        <dbReference type="EMBL" id="WOX27122.1"/>
    </source>
</evidence>
<dbReference type="EMBL" id="WEIA01000001">
    <property type="protein sequence ID" value="NLR20297.1"/>
    <property type="molecule type" value="Genomic_DNA"/>
</dbReference>
<feature type="chain" id="PRO_5044460529" evidence="1">
    <location>
        <begin position="24"/>
        <end position="102"/>
    </location>
</feature>
<protein>
    <submittedName>
        <fullName evidence="2">Uncharacterized protein</fullName>
    </submittedName>
</protein>
<dbReference type="Gene3D" id="3.10.450.160">
    <property type="entry name" value="inner membrane protein cigr"/>
    <property type="match status" value="1"/>
</dbReference>
<evidence type="ECO:0000313" key="2">
    <source>
        <dbReference type="EMBL" id="NLR20297.1"/>
    </source>
</evidence>
<sequence length="102" mass="11583">MNKVIVLSLLTFSLTIGLNQANAKPEKLPPGLEKKLKQGKPLPPGWQKKLQVGERLDPDIYDHGKVIYRDRDRDLVTISVEGRVIRVLENTLEIVEILKGMR</sequence>
<evidence type="ECO:0000313" key="5">
    <source>
        <dbReference type="Proteomes" id="UP001304419"/>
    </source>
</evidence>
<dbReference type="RefSeq" id="WP_039497605.1">
    <property type="nucleotide sequence ID" value="NZ_CBCSDF010000008.1"/>
</dbReference>